<feature type="transmembrane region" description="Helical" evidence="1">
    <location>
        <begin position="196"/>
        <end position="217"/>
    </location>
</feature>
<keyword evidence="1" id="KW-0472">Membrane</keyword>
<evidence type="ECO:0000313" key="2">
    <source>
        <dbReference type="EMBL" id="SEH51206.1"/>
    </source>
</evidence>
<proteinExistence type="predicted"/>
<evidence type="ECO:0000256" key="1">
    <source>
        <dbReference type="SAM" id="Phobius"/>
    </source>
</evidence>
<sequence>MKFIDAYVKSPFAGLAPWILMAVVAGPGRFEESAAAALGLALLTLWVGTRRGVPVHALEALSVGYFGVLAVIGLLAPAGVIDWLDLWAGELSNIVLAAFAVGTLIVRRPFTMAYAKDTTPPEHWDTDQFRRINFAITGAWAFAFVVSAISGGIGDAVLHDNDNFWTAWIIPIGALVFATAFTEFYPEYATGETTSWAGAVDWLPPFVVITGIVGWVSDEVSDTVGITLIVIGVLASIAVRRLLPETAKVTEPQ</sequence>
<accession>A0A1H6IU27</accession>
<organism evidence="2 3">
    <name type="scientific">Mycolicibacterium rutilum</name>
    <name type="common">Mycobacterium rutilum</name>
    <dbReference type="NCBI Taxonomy" id="370526"/>
    <lineage>
        <taxon>Bacteria</taxon>
        <taxon>Bacillati</taxon>
        <taxon>Actinomycetota</taxon>
        <taxon>Actinomycetes</taxon>
        <taxon>Mycobacteriales</taxon>
        <taxon>Mycobacteriaceae</taxon>
        <taxon>Mycolicibacterium</taxon>
    </lineage>
</organism>
<name>A0A1H6IU27_MYCRU</name>
<keyword evidence="1" id="KW-0812">Transmembrane</keyword>
<dbReference type="EMBL" id="LT629971">
    <property type="protein sequence ID" value="SEH51206.1"/>
    <property type="molecule type" value="Genomic_DNA"/>
</dbReference>
<dbReference type="Proteomes" id="UP000182915">
    <property type="component" value="Chromosome I"/>
</dbReference>
<gene>
    <name evidence="2" type="ORF">SAMN04489835_0766</name>
</gene>
<feature type="transmembrane region" description="Helical" evidence="1">
    <location>
        <begin position="34"/>
        <end position="53"/>
    </location>
</feature>
<feature type="transmembrane region" description="Helical" evidence="1">
    <location>
        <begin position="223"/>
        <end position="243"/>
    </location>
</feature>
<feature type="transmembrane region" description="Helical" evidence="1">
    <location>
        <begin position="60"/>
        <end position="80"/>
    </location>
</feature>
<dbReference type="AlphaFoldDB" id="A0A1H6IU27"/>
<evidence type="ECO:0000313" key="3">
    <source>
        <dbReference type="Proteomes" id="UP000182915"/>
    </source>
</evidence>
<keyword evidence="1" id="KW-1133">Transmembrane helix</keyword>
<feature type="transmembrane region" description="Helical" evidence="1">
    <location>
        <begin position="12"/>
        <end position="28"/>
    </location>
</feature>
<feature type="transmembrane region" description="Helical" evidence="1">
    <location>
        <begin position="132"/>
        <end position="153"/>
    </location>
</feature>
<feature type="transmembrane region" description="Helical" evidence="1">
    <location>
        <begin position="165"/>
        <end position="184"/>
    </location>
</feature>
<dbReference type="STRING" id="370526.SAMN04489835_0766"/>
<keyword evidence="3" id="KW-1185">Reference proteome</keyword>
<protein>
    <submittedName>
        <fullName evidence="2">Uncharacterized protein</fullName>
    </submittedName>
</protein>
<reference evidence="3" key="1">
    <citation type="submission" date="2016-10" db="EMBL/GenBank/DDBJ databases">
        <authorList>
            <person name="Varghese N."/>
            <person name="Submissions S."/>
        </authorList>
    </citation>
    <scope>NUCLEOTIDE SEQUENCE [LARGE SCALE GENOMIC DNA]</scope>
    <source>
        <strain evidence="3">DSM 45405</strain>
    </source>
</reference>
<dbReference type="RefSeq" id="WP_157897573.1">
    <property type="nucleotide sequence ID" value="NZ_LT629971.1"/>
</dbReference>
<feature type="transmembrane region" description="Helical" evidence="1">
    <location>
        <begin position="86"/>
        <end position="106"/>
    </location>
</feature>
<dbReference type="OrthoDB" id="3870305at2"/>